<sequence>MPLLKEKTLDKVEQSRGTLCFIYVGGVSLVQWLGNWGLNLRGHRVTVTV</sequence>
<dbReference type="EMBL" id="GBXM01040739">
    <property type="protein sequence ID" value="JAH67838.1"/>
    <property type="molecule type" value="Transcribed_RNA"/>
</dbReference>
<reference evidence="1" key="1">
    <citation type="submission" date="2014-11" db="EMBL/GenBank/DDBJ databases">
        <authorList>
            <person name="Amaro Gonzalez C."/>
        </authorList>
    </citation>
    <scope>NUCLEOTIDE SEQUENCE</scope>
</reference>
<evidence type="ECO:0000313" key="1">
    <source>
        <dbReference type="EMBL" id="JAH67838.1"/>
    </source>
</evidence>
<proteinExistence type="predicted"/>
<protein>
    <submittedName>
        <fullName evidence="1">Uncharacterized protein</fullName>
    </submittedName>
</protein>
<accession>A0A0E9USB5</accession>
<organism evidence="1">
    <name type="scientific">Anguilla anguilla</name>
    <name type="common">European freshwater eel</name>
    <name type="synonym">Muraena anguilla</name>
    <dbReference type="NCBI Taxonomy" id="7936"/>
    <lineage>
        <taxon>Eukaryota</taxon>
        <taxon>Metazoa</taxon>
        <taxon>Chordata</taxon>
        <taxon>Craniata</taxon>
        <taxon>Vertebrata</taxon>
        <taxon>Euteleostomi</taxon>
        <taxon>Actinopterygii</taxon>
        <taxon>Neopterygii</taxon>
        <taxon>Teleostei</taxon>
        <taxon>Anguilliformes</taxon>
        <taxon>Anguillidae</taxon>
        <taxon>Anguilla</taxon>
    </lineage>
</organism>
<dbReference type="AlphaFoldDB" id="A0A0E9USB5"/>
<reference evidence="1" key="2">
    <citation type="journal article" date="2015" name="Fish Shellfish Immunol.">
        <title>Early steps in the European eel (Anguilla anguilla)-Vibrio vulnificus interaction in the gills: Role of the RtxA13 toxin.</title>
        <authorList>
            <person name="Callol A."/>
            <person name="Pajuelo D."/>
            <person name="Ebbesson L."/>
            <person name="Teles M."/>
            <person name="MacKenzie S."/>
            <person name="Amaro C."/>
        </authorList>
    </citation>
    <scope>NUCLEOTIDE SEQUENCE</scope>
</reference>
<name>A0A0E9USB5_ANGAN</name>